<protein>
    <submittedName>
        <fullName evidence="1">Uncharacterized protein</fullName>
    </submittedName>
</protein>
<dbReference type="EMBL" id="WNYA01002471">
    <property type="protein sequence ID" value="KAG8544238.1"/>
    <property type="molecule type" value="Genomic_DNA"/>
</dbReference>
<dbReference type="Proteomes" id="UP000824782">
    <property type="component" value="Unassembled WGS sequence"/>
</dbReference>
<comment type="caution">
    <text evidence="1">The sequence shown here is derived from an EMBL/GenBank/DDBJ whole genome shotgun (WGS) entry which is preliminary data.</text>
</comment>
<gene>
    <name evidence="1" type="ORF">GDO81_022864</name>
</gene>
<proteinExistence type="predicted"/>
<sequence length="137" mass="15518">MGNENTHVANACTGEIRIYFQSLRLHIQEIAIDVTTDSGVSVKDEVEAHLNAGTKLHVVLKPDTRIQFLRCVPREVSNIPSQGDLYVTVTCNRGSKEELMCYNLFVPSDRSIIAINNGMVKFSKYGHLWMDEEGQYW</sequence>
<organism evidence="1 2">
    <name type="scientific">Engystomops pustulosus</name>
    <name type="common">Tungara frog</name>
    <name type="synonym">Physalaemus pustulosus</name>
    <dbReference type="NCBI Taxonomy" id="76066"/>
    <lineage>
        <taxon>Eukaryota</taxon>
        <taxon>Metazoa</taxon>
        <taxon>Chordata</taxon>
        <taxon>Craniata</taxon>
        <taxon>Vertebrata</taxon>
        <taxon>Euteleostomi</taxon>
        <taxon>Amphibia</taxon>
        <taxon>Batrachia</taxon>
        <taxon>Anura</taxon>
        <taxon>Neobatrachia</taxon>
        <taxon>Hyloidea</taxon>
        <taxon>Leptodactylidae</taxon>
        <taxon>Leiuperinae</taxon>
        <taxon>Engystomops</taxon>
    </lineage>
</organism>
<evidence type="ECO:0000313" key="2">
    <source>
        <dbReference type="Proteomes" id="UP000824782"/>
    </source>
</evidence>
<accession>A0AAV6ZDB0</accession>
<dbReference type="AlphaFoldDB" id="A0AAV6ZDB0"/>
<evidence type="ECO:0000313" key="1">
    <source>
        <dbReference type="EMBL" id="KAG8544238.1"/>
    </source>
</evidence>
<name>A0AAV6ZDB0_ENGPU</name>
<reference evidence="1" key="1">
    <citation type="thesis" date="2020" institute="ProQuest LLC" country="789 East Eisenhower Parkway, Ann Arbor, MI, USA">
        <title>Comparative Genomics and Chromosome Evolution.</title>
        <authorList>
            <person name="Mudd A.B."/>
        </authorList>
    </citation>
    <scope>NUCLEOTIDE SEQUENCE</scope>
    <source>
        <strain evidence="1">237g6f4</strain>
        <tissue evidence="1">Blood</tissue>
    </source>
</reference>
<keyword evidence="2" id="KW-1185">Reference proteome</keyword>